<organism evidence="7 8">
    <name type="scientific">Paenibacillus radicis</name>
    <name type="common">ex Gao et al. 2016</name>
    <dbReference type="NCBI Taxonomy" id="1737354"/>
    <lineage>
        <taxon>Bacteria</taxon>
        <taxon>Bacillati</taxon>
        <taxon>Bacillota</taxon>
        <taxon>Bacilli</taxon>
        <taxon>Bacillales</taxon>
        <taxon>Paenibacillaceae</taxon>
        <taxon>Paenibacillus</taxon>
    </lineage>
</organism>
<dbReference type="Proteomes" id="UP000600247">
    <property type="component" value="Unassembled WGS sequence"/>
</dbReference>
<feature type="transmembrane region" description="Helical" evidence="5">
    <location>
        <begin position="42"/>
        <end position="63"/>
    </location>
</feature>
<keyword evidence="2 5" id="KW-0812">Transmembrane</keyword>
<evidence type="ECO:0000256" key="5">
    <source>
        <dbReference type="SAM" id="Phobius"/>
    </source>
</evidence>
<dbReference type="PANTHER" id="PTHR38480">
    <property type="entry name" value="SLR0254 PROTEIN"/>
    <property type="match status" value="1"/>
</dbReference>
<name>A0A917HGW2_9BACL</name>
<feature type="domain" description="RDD" evidence="6">
    <location>
        <begin position="2"/>
        <end position="123"/>
    </location>
</feature>
<evidence type="ECO:0000313" key="8">
    <source>
        <dbReference type="Proteomes" id="UP000600247"/>
    </source>
</evidence>
<dbReference type="Pfam" id="PF06271">
    <property type="entry name" value="RDD"/>
    <property type="match status" value="1"/>
</dbReference>
<evidence type="ECO:0000313" key="7">
    <source>
        <dbReference type="EMBL" id="GGG78812.1"/>
    </source>
</evidence>
<accession>A0A917HGW2</accession>
<evidence type="ECO:0000259" key="6">
    <source>
        <dbReference type="Pfam" id="PF06271"/>
    </source>
</evidence>
<reference evidence="7 8" key="1">
    <citation type="journal article" date="2014" name="Int. J. Syst. Evol. Microbiol.">
        <title>Complete genome sequence of Corynebacterium casei LMG S-19264T (=DSM 44701T), isolated from a smear-ripened cheese.</title>
        <authorList>
            <consortium name="US DOE Joint Genome Institute (JGI-PGF)"/>
            <person name="Walter F."/>
            <person name="Albersmeier A."/>
            <person name="Kalinowski J."/>
            <person name="Ruckert C."/>
        </authorList>
    </citation>
    <scope>NUCLEOTIDE SEQUENCE [LARGE SCALE GENOMIC DNA]</scope>
    <source>
        <strain evidence="7 8">CGMCC 1.15286</strain>
    </source>
</reference>
<dbReference type="EMBL" id="BMHY01000008">
    <property type="protein sequence ID" value="GGG78812.1"/>
    <property type="molecule type" value="Genomic_DNA"/>
</dbReference>
<evidence type="ECO:0000256" key="3">
    <source>
        <dbReference type="ARBA" id="ARBA00022989"/>
    </source>
</evidence>
<keyword evidence="4 5" id="KW-0472">Membrane</keyword>
<keyword evidence="8" id="KW-1185">Reference proteome</keyword>
<dbReference type="InterPro" id="IPR010432">
    <property type="entry name" value="RDD"/>
</dbReference>
<evidence type="ECO:0000256" key="1">
    <source>
        <dbReference type="ARBA" id="ARBA00004141"/>
    </source>
</evidence>
<keyword evidence="3 5" id="KW-1133">Transmembrane helix</keyword>
<protein>
    <recommendedName>
        <fullName evidence="6">RDD domain-containing protein</fullName>
    </recommendedName>
</protein>
<evidence type="ECO:0000256" key="4">
    <source>
        <dbReference type="ARBA" id="ARBA00023136"/>
    </source>
</evidence>
<gene>
    <name evidence="7" type="ORF">GCM10010918_39720</name>
</gene>
<sequence length="133" mass="15280">MIRRLAAILIDSMIILLPITPIFIYFVVTHNHMDDLLGMNDILRILISISPIIIYQIVCELLFKRSFGKMIMGLRIVSLDGGELKFWQIILRNVMRIVDHGLFMGVILIFITKKKQRLGDLLARTVVVSDNSK</sequence>
<comment type="subcellular location">
    <subcellularLocation>
        <location evidence="1">Membrane</location>
        <topology evidence="1">Multi-pass membrane protein</topology>
    </subcellularLocation>
</comment>
<evidence type="ECO:0000256" key="2">
    <source>
        <dbReference type="ARBA" id="ARBA00022692"/>
    </source>
</evidence>
<dbReference type="AlphaFoldDB" id="A0A917HGW2"/>
<proteinExistence type="predicted"/>
<dbReference type="PANTHER" id="PTHR38480:SF1">
    <property type="entry name" value="SLR0254 PROTEIN"/>
    <property type="match status" value="1"/>
</dbReference>
<comment type="caution">
    <text evidence="7">The sequence shown here is derived from an EMBL/GenBank/DDBJ whole genome shotgun (WGS) entry which is preliminary data.</text>
</comment>
<dbReference type="RefSeq" id="WP_188890932.1">
    <property type="nucleotide sequence ID" value="NZ_BMHY01000008.1"/>
</dbReference>
<dbReference type="GO" id="GO:0016020">
    <property type="term" value="C:membrane"/>
    <property type="evidence" value="ECO:0007669"/>
    <property type="project" value="UniProtKB-SubCell"/>
</dbReference>
<feature type="transmembrane region" description="Helical" evidence="5">
    <location>
        <begin position="7"/>
        <end position="27"/>
    </location>
</feature>